<proteinExistence type="predicted"/>
<protein>
    <submittedName>
        <fullName evidence="1">Uncharacterized protein</fullName>
    </submittedName>
</protein>
<dbReference type="HOGENOM" id="CLU_2113671_0_0_1"/>
<evidence type="ECO:0000313" key="1">
    <source>
        <dbReference type="EMBL" id="CAK65783.1"/>
    </source>
</evidence>
<keyword evidence="2" id="KW-1185">Reference proteome</keyword>
<dbReference type="EMBL" id="CT868041">
    <property type="protein sequence ID" value="CAK65783.1"/>
    <property type="molecule type" value="Genomic_DNA"/>
</dbReference>
<dbReference type="AlphaFoldDB" id="A0C4R6"/>
<accession>A0C4R6</accession>
<organism evidence="1 2">
    <name type="scientific">Paramecium tetraurelia</name>
    <dbReference type="NCBI Taxonomy" id="5888"/>
    <lineage>
        <taxon>Eukaryota</taxon>
        <taxon>Sar</taxon>
        <taxon>Alveolata</taxon>
        <taxon>Ciliophora</taxon>
        <taxon>Intramacronucleata</taxon>
        <taxon>Oligohymenophorea</taxon>
        <taxon>Peniculida</taxon>
        <taxon>Parameciidae</taxon>
        <taxon>Paramecium</taxon>
    </lineage>
</organism>
<evidence type="ECO:0000313" key="2">
    <source>
        <dbReference type="Proteomes" id="UP000000600"/>
    </source>
</evidence>
<dbReference type="InParanoid" id="A0C4R6"/>
<name>A0C4R6_PARTE</name>
<sequence>MLFGLVTSKQTHYFDPKTNDRHDDLAFDLAKYNNAKIIVAYPFLLNQIKQKIGEQLQIQLFNLSDILQARNENYLLRMISDKKKFSQKENQIIKLRRFISKTNEGVEIISNKEFE</sequence>
<dbReference type="Proteomes" id="UP000000600">
    <property type="component" value="Unassembled WGS sequence"/>
</dbReference>
<gene>
    <name evidence="1" type="ORF">GSPATT00006282001</name>
</gene>
<reference evidence="1 2" key="1">
    <citation type="journal article" date="2006" name="Nature">
        <title>Global trends of whole-genome duplications revealed by the ciliate Paramecium tetraurelia.</title>
        <authorList>
            <consortium name="Genoscope"/>
            <person name="Aury J.-M."/>
            <person name="Jaillon O."/>
            <person name="Duret L."/>
            <person name="Noel B."/>
            <person name="Jubin C."/>
            <person name="Porcel B.M."/>
            <person name="Segurens B."/>
            <person name="Daubin V."/>
            <person name="Anthouard V."/>
            <person name="Aiach N."/>
            <person name="Arnaiz O."/>
            <person name="Billaut A."/>
            <person name="Beisson J."/>
            <person name="Blanc I."/>
            <person name="Bouhouche K."/>
            <person name="Camara F."/>
            <person name="Duharcourt S."/>
            <person name="Guigo R."/>
            <person name="Gogendeau D."/>
            <person name="Katinka M."/>
            <person name="Keller A.-M."/>
            <person name="Kissmehl R."/>
            <person name="Klotz C."/>
            <person name="Koll F."/>
            <person name="Le Moue A."/>
            <person name="Lepere C."/>
            <person name="Malinsky S."/>
            <person name="Nowacki M."/>
            <person name="Nowak J.K."/>
            <person name="Plattner H."/>
            <person name="Poulain J."/>
            <person name="Ruiz F."/>
            <person name="Serrano V."/>
            <person name="Zagulski M."/>
            <person name="Dessen P."/>
            <person name="Betermier M."/>
            <person name="Weissenbach J."/>
            <person name="Scarpelli C."/>
            <person name="Schachter V."/>
            <person name="Sperling L."/>
            <person name="Meyer E."/>
            <person name="Cohen J."/>
            <person name="Wincker P."/>
        </authorList>
    </citation>
    <scope>NUCLEOTIDE SEQUENCE [LARGE SCALE GENOMIC DNA]</scope>
    <source>
        <strain evidence="1 2">Stock d4-2</strain>
    </source>
</reference>
<dbReference type="KEGG" id="ptm:GSPATT00006282001"/>
<dbReference type="GeneID" id="5018965"/>
<dbReference type="RefSeq" id="XP_001433180.1">
    <property type="nucleotide sequence ID" value="XM_001433143.1"/>
</dbReference>